<reference evidence="2 5" key="2">
    <citation type="submission" date="2023-03" db="EMBL/GenBank/DDBJ databases">
        <title>Whole genome sequence of the first Corynebacterium rouxii strains isolated in Brazil: a recent member of Corynebacterium diphtheriae complex.</title>
        <authorList>
            <person name="Vieira V."/>
            <person name="Ramos J.N."/>
            <person name="Araujo M.R.B."/>
            <person name="Baio P.V."/>
            <person name="Sant'Anna L.O."/>
            <person name="Veras J.F.C."/>
            <person name="Vieira E.M.D."/>
            <person name="Sousa M.A.B."/>
            <person name="Camargo C.H."/>
            <person name="Sacchi C.T."/>
            <person name="Campos K.R."/>
            <person name="Santos M.B.N."/>
            <person name="Bokermann S."/>
            <person name="Alvim L.B."/>
            <person name="Santos L.S."/>
            <person name="Mattos-Guaraldi A.L."/>
        </authorList>
    </citation>
    <scope>NUCLEOTIDE SEQUENCE [LARGE SCALE GENOMIC DNA]</scope>
    <source>
        <strain evidence="2 5">70862</strain>
    </source>
</reference>
<dbReference type="PANTHER" id="PTHR43072">
    <property type="entry name" value="N-ACETYLTRANSFERASE"/>
    <property type="match status" value="1"/>
</dbReference>
<dbReference type="InterPro" id="IPR000182">
    <property type="entry name" value="GNAT_dom"/>
</dbReference>
<gene>
    <name evidence="3" type="ORF">FRC0190_02080</name>
    <name evidence="2" type="ORF">P8T80_10500</name>
</gene>
<evidence type="ECO:0000259" key="1">
    <source>
        <dbReference type="PROSITE" id="PS51186"/>
    </source>
</evidence>
<protein>
    <submittedName>
        <fullName evidence="2 3">N-acetyltransferase</fullName>
    </submittedName>
</protein>
<reference evidence="3 4" key="1">
    <citation type="submission" date="2019-11" db="EMBL/GenBank/DDBJ databases">
        <authorList>
            <person name="Brisse S."/>
        </authorList>
    </citation>
    <scope>NUCLEOTIDE SEQUENCE [LARGE SCALE GENOMIC DNA]</scope>
    <source>
        <strain evidence="3">FRC0190</strain>
    </source>
</reference>
<dbReference type="EMBL" id="LR738855">
    <property type="protein sequence ID" value="VZH86146.1"/>
    <property type="molecule type" value="Genomic_DNA"/>
</dbReference>
<evidence type="ECO:0000313" key="3">
    <source>
        <dbReference type="EMBL" id="VZH86146.1"/>
    </source>
</evidence>
<dbReference type="Proteomes" id="UP001265983">
    <property type="component" value="Unassembled WGS sequence"/>
</dbReference>
<keyword evidence="5" id="KW-1185">Reference proteome</keyword>
<dbReference type="SUPFAM" id="SSF55729">
    <property type="entry name" value="Acyl-CoA N-acyltransferases (Nat)"/>
    <property type="match status" value="1"/>
</dbReference>
<dbReference type="InterPro" id="IPR056935">
    <property type="entry name" value="Rv0428c-like_C"/>
</dbReference>
<dbReference type="GO" id="GO:0016747">
    <property type="term" value="F:acyltransferase activity, transferring groups other than amino-acyl groups"/>
    <property type="evidence" value="ECO:0007669"/>
    <property type="project" value="InterPro"/>
</dbReference>
<evidence type="ECO:0000313" key="2">
    <source>
        <dbReference type="EMBL" id="MDT9411792.1"/>
    </source>
</evidence>
<accession>A0A6I8MI94</accession>
<dbReference type="RefSeq" id="WP_155874148.1">
    <property type="nucleotide sequence ID" value="NZ_JARUHM010000013.1"/>
</dbReference>
<dbReference type="PROSITE" id="PS51186">
    <property type="entry name" value="GNAT"/>
    <property type="match status" value="1"/>
</dbReference>
<dbReference type="InterPro" id="IPR016181">
    <property type="entry name" value="Acyl_CoA_acyltransferase"/>
</dbReference>
<dbReference type="Gene3D" id="3.40.630.30">
    <property type="match status" value="1"/>
</dbReference>
<dbReference type="CDD" id="cd04301">
    <property type="entry name" value="NAT_SF"/>
    <property type="match status" value="1"/>
</dbReference>
<dbReference type="Proteomes" id="UP000423525">
    <property type="component" value="Chromosome"/>
</dbReference>
<evidence type="ECO:0000313" key="4">
    <source>
        <dbReference type="Proteomes" id="UP000423525"/>
    </source>
</evidence>
<dbReference type="EMBL" id="JARUHM010000013">
    <property type="protein sequence ID" value="MDT9411792.1"/>
    <property type="molecule type" value="Genomic_DNA"/>
</dbReference>
<evidence type="ECO:0000313" key="5">
    <source>
        <dbReference type="Proteomes" id="UP001265983"/>
    </source>
</evidence>
<proteinExistence type="predicted"/>
<name>A0A6I8MI94_9CORY</name>
<organism evidence="3 4">
    <name type="scientific">Corynebacterium rouxii</name>
    <dbReference type="NCBI Taxonomy" id="2719119"/>
    <lineage>
        <taxon>Bacteria</taxon>
        <taxon>Bacillati</taxon>
        <taxon>Actinomycetota</taxon>
        <taxon>Actinomycetes</taxon>
        <taxon>Mycobacteriales</taxon>
        <taxon>Corynebacteriaceae</taxon>
        <taxon>Corynebacterium</taxon>
    </lineage>
</organism>
<feature type="domain" description="N-acetyltransferase" evidence="1">
    <location>
        <begin position="166"/>
        <end position="295"/>
    </location>
</feature>
<dbReference type="AlphaFoldDB" id="A0A6I8MI94"/>
<dbReference type="KEGG" id="crf:FRC0190_02080"/>
<dbReference type="Pfam" id="PF24553">
    <property type="entry name" value="Rv0428c_C"/>
    <property type="match status" value="1"/>
</dbReference>
<sequence>MQVGDRVVVRQEEFDTIGHVLSVDPLIVRPHARGGLPSNAEPVRIDNPLMIKRLSPRTVRNADIRAIEVATAKAFPGIEHTWCGQWLLRAGDGVTERSNSAAPLGPQALFTPVPYAEIKEFYRRHNLPALILVPERIAPAIPGDGPEIIVMTHPLDNVAEFDSIQAEFLDQPDDEWLELYHFRGKALPRHALELLRTTIDGRMCFGRLKRDGKTVAITRGTITDGYLGYSAVEVALEYRRQGLATELGAAMLAWGKAHSAHTAYLQVIESNAAGIGLYHKLGFVEHHRHKYVRVS</sequence>
<keyword evidence="3" id="KW-0808">Transferase</keyword>